<dbReference type="GO" id="GO:0016787">
    <property type="term" value="F:hydrolase activity"/>
    <property type="evidence" value="ECO:0007669"/>
    <property type="project" value="UniProtKB-UniRule"/>
</dbReference>
<feature type="domain" description="Calcineurin-like phosphoesterase" evidence="3">
    <location>
        <begin position="6"/>
        <end position="150"/>
    </location>
</feature>
<organism evidence="4 5">
    <name type="scientific">Limosilactobacillus fermentum</name>
    <name type="common">Lactobacillus fermentum</name>
    <dbReference type="NCBI Taxonomy" id="1613"/>
    <lineage>
        <taxon>Bacteria</taxon>
        <taxon>Bacillati</taxon>
        <taxon>Bacillota</taxon>
        <taxon>Bacilli</taxon>
        <taxon>Lactobacillales</taxon>
        <taxon>Lactobacillaceae</taxon>
        <taxon>Limosilactobacillus</taxon>
    </lineage>
</organism>
<evidence type="ECO:0000313" key="5">
    <source>
        <dbReference type="Proteomes" id="UP000094714"/>
    </source>
</evidence>
<dbReference type="InterPro" id="IPR000979">
    <property type="entry name" value="Phosphodiesterase_MJ0936/Vps29"/>
</dbReference>
<evidence type="ECO:0000259" key="3">
    <source>
        <dbReference type="Pfam" id="PF12850"/>
    </source>
</evidence>
<comment type="similarity">
    <text evidence="1 2">Belongs to the metallophosphoesterase superfamily. YfcE family.</text>
</comment>
<dbReference type="AlphaFoldDB" id="A0A0R2EJR3"/>
<dbReference type="NCBIfam" id="TIGR00040">
    <property type="entry name" value="yfcE"/>
    <property type="match status" value="1"/>
</dbReference>
<evidence type="ECO:0000313" key="4">
    <source>
        <dbReference type="EMBL" id="AOR74843.1"/>
    </source>
</evidence>
<dbReference type="EC" id="3.1.4.-" evidence="2"/>
<keyword evidence="4" id="KW-0378">Hydrolase</keyword>
<dbReference type="Pfam" id="PF12850">
    <property type="entry name" value="Metallophos_2"/>
    <property type="match status" value="1"/>
</dbReference>
<comment type="cofactor">
    <cofactor evidence="2">
        <name>a divalent metal cation</name>
        <dbReference type="ChEBI" id="CHEBI:60240"/>
    </cofactor>
</comment>
<evidence type="ECO:0000256" key="1">
    <source>
        <dbReference type="ARBA" id="ARBA00008950"/>
    </source>
</evidence>
<proteinExistence type="inferred from homology"/>
<dbReference type="SUPFAM" id="SSF56300">
    <property type="entry name" value="Metallo-dependent phosphatases"/>
    <property type="match status" value="1"/>
</dbReference>
<evidence type="ECO:0000256" key="2">
    <source>
        <dbReference type="RuleBase" id="RU362039"/>
    </source>
</evidence>
<gene>
    <name evidence="4" type="ORF">LACFE_CDS1393</name>
</gene>
<keyword evidence="2" id="KW-0479">Metal-binding</keyword>
<dbReference type="PATRIC" id="fig|1613.112.peg.1459"/>
<sequence length="175" mass="19058">MVGEVMKALFISDNHGDAAILERVKEGLADQVDAMFHCGDSNLSPDDPALAGFQVVVGNTDWDPFPRVVDQVVGDEHVFVTHGHLYGVNQSLLNLKLAAKEAGATVAAYGHTHQLACQVVDGILLLNPGSISQPRGEYDYLGGTFATVETTPEHFIVRYFNRDLVNVGLDKRLKR</sequence>
<dbReference type="Gene3D" id="3.60.21.10">
    <property type="match status" value="1"/>
</dbReference>
<dbReference type="Proteomes" id="UP000094714">
    <property type="component" value="Chromosome"/>
</dbReference>
<dbReference type="PANTHER" id="PTHR11124">
    <property type="entry name" value="VACUOLAR SORTING PROTEIN VPS29"/>
    <property type="match status" value="1"/>
</dbReference>
<name>A0A0R2EJR3_LIMFE</name>
<accession>A0A0R2EJR3</accession>
<reference evidence="4 5" key="1">
    <citation type="submission" date="2016-09" db="EMBL/GenBank/DDBJ databases">
        <title>Genome Sequence of the Lactobacillus fermentum strain NCC2970 (CNCM I-5068).</title>
        <authorList>
            <person name="Barretto C."/>
            <person name="Ngom-Bru C."/>
            <person name="Genevaz A."/>
            <person name="Fournier C."/>
            <person name="Moine D."/>
            <person name="Kassam M."/>
            <person name="Iltis A."/>
            <person name="Sagory-Zalkind P."/>
            <person name="Faucherand G."/>
            <person name="Descombes P."/>
            <person name="Duboux S."/>
        </authorList>
    </citation>
    <scope>NUCLEOTIDE SEQUENCE [LARGE SCALE GENOMIC DNA]</scope>
    <source>
        <strain evidence="4 5">NCC2970</strain>
    </source>
</reference>
<dbReference type="InterPro" id="IPR024654">
    <property type="entry name" value="Calcineurin-like_PHP_lpxH"/>
</dbReference>
<dbReference type="InterPro" id="IPR029052">
    <property type="entry name" value="Metallo-depent_PP-like"/>
</dbReference>
<dbReference type="EMBL" id="CP017151">
    <property type="protein sequence ID" value="AOR74843.1"/>
    <property type="molecule type" value="Genomic_DNA"/>
</dbReference>
<dbReference type="GO" id="GO:0046872">
    <property type="term" value="F:metal ion binding"/>
    <property type="evidence" value="ECO:0007669"/>
    <property type="project" value="UniProtKB-KW"/>
</dbReference>
<protein>
    <recommendedName>
        <fullName evidence="2">Phosphoesterase</fullName>
        <ecNumber evidence="2">3.1.4.-</ecNumber>
    </recommendedName>
</protein>